<evidence type="ECO:0000313" key="2">
    <source>
        <dbReference type="Proteomes" id="UP001149163"/>
    </source>
</evidence>
<comment type="caution">
    <text evidence="1">The sequence shown here is derived from an EMBL/GenBank/DDBJ whole genome shotgun (WGS) entry which is preliminary data.</text>
</comment>
<sequence length="95" mass="10859">MEQIVSFVPDSLRTAWLDSDRHLTTDGLLRNPFPEDERELPLAEAILEVKPEGMGDDEATAFIEFMSLGLRFEPAERSSAQQLLQHRWATDWGDD</sequence>
<dbReference type="Proteomes" id="UP001149163">
    <property type="component" value="Unassembled WGS sequence"/>
</dbReference>
<reference evidence="1" key="1">
    <citation type="submission" date="2022-11" db="EMBL/GenBank/DDBJ databases">
        <authorList>
            <person name="Petersen C."/>
        </authorList>
    </citation>
    <scope>NUCLEOTIDE SEQUENCE</scope>
    <source>
        <strain evidence="1">IBT 26290</strain>
    </source>
</reference>
<dbReference type="GeneID" id="81425494"/>
<organism evidence="1 2">
    <name type="scientific">Penicillium canariense</name>
    <dbReference type="NCBI Taxonomy" id="189055"/>
    <lineage>
        <taxon>Eukaryota</taxon>
        <taxon>Fungi</taxon>
        <taxon>Dikarya</taxon>
        <taxon>Ascomycota</taxon>
        <taxon>Pezizomycotina</taxon>
        <taxon>Eurotiomycetes</taxon>
        <taxon>Eurotiomycetidae</taxon>
        <taxon>Eurotiales</taxon>
        <taxon>Aspergillaceae</taxon>
        <taxon>Penicillium</taxon>
    </lineage>
</organism>
<accession>A0A9W9I5Y1</accession>
<dbReference type="AlphaFoldDB" id="A0A9W9I5Y1"/>
<dbReference type="Gene3D" id="1.10.510.10">
    <property type="entry name" value="Transferase(Phosphotransferase) domain 1"/>
    <property type="match status" value="1"/>
</dbReference>
<dbReference type="RefSeq" id="XP_056545060.1">
    <property type="nucleotide sequence ID" value="XM_056686318.1"/>
</dbReference>
<dbReference type="EMBL" id="JAPQKN010000002">
    <property type="protein sequence ID" value="KAJ5168599.1"/>
    <property type="molecule type" value="Genomic_DNA"/>
</dbReference>
<evidence type="ECO:0000313" key="1">
    <source>
        <dbReference type="EMBL" id="KAJ5168599.1"/>
    </source>
</evidence>
<keyword evidence="2" id="KW-1185">Reference proteome</keyword>
<dbReference type="OrthoDB" id="5979581at2759"/>
<evidence type="ECO:0008006" key="3">
    <source>
        <dbReference type="Google" id="ProtNLM"/>
    </source>
</evidence>
<protein>
    <recommendedName>
        <fullName evidence="3">Protein kinase domain-containing protein</fullName>
    </recommendedName>
</protein>
<name>A0A9W9I5Y1_9EURO</name>
<proteinExistence type="predicted"/>
<reference evidence="1" key="2">
    <citation type="journal article" date="2023" name="IMA Fungus">
        <title>Comparative genomic study of the Penicillium genus elucidates a diverse pangenome and 15 lateral gene transfer events.</title>
        <authorList>
            <person name="Petersen C."/>
            <person name="Sorensen T."/>
            <person name="Nielsen M.R."/>
            <person name="Sondergaard T.E."/>
            <person name="Sorensen J.L."/>
            <person name="Fitzpatrick D.A."/>
            <person name="Frisvad J.C."/>
            <person name="Nielsen K.L."/>
        </authorList>
    </citation>
    <scope>NUCLEOTIDE SEQUENCE</scope>
    <source>
        <strain evidence="1">IBT 26290</strain>
    </source>
</reference>
<gene>
    <name evidence="1" type="ORF">N7482_004193</name>
</gene>